<comment type="similarity">
    <text evidence="2">Belongs to the autoinducer-2 exporter (AI-2E) (TC 2.A.86) family.</text>
</comment>
<evidence type="ECO:0000313" key="8">
    <source>
        <dbReference type="EMBL" id="CAI8038737.1"/>
    </source>
</evidence>
<dbReference type="AlphaFoldDB" id="A0AA35T0I7"/>
<evidence type="ECO:0000256" key="1">
    <source>
        <dbReference type="ARBA" id="ARBA00004141"/>
    </source>
</evidence>
<evidence type="ECO:0000256" key="2">
    <source>
        <dbReference type="ARBA" id="ARBA00009773"/>
    </source>
</evidence>
<dbReference type="Proteomes" id="UP001174909">
    <property type="component" value="Unassembled WGS sequence"/>
</dbReference>
<dbReference type="GO" id="GO:0016020">
    <property type="term" value="C:membrane"/>
    <property type="evidence" value="ECO:0007669"/>
    <property type="project" value="UniProtKB-SubCell"/>
</dbReference>
<comment type="caution">
    <text evidence="8">The sequence shown here is derived from an EMBL/GenBank/DDBJ whole genome shotgun (WGS) entry which is preliminary data.</text>
</comment>
<sequence length="387" mass="41953">MPPASFKISRLVWLILGALVIALLLYQLRNALLPFIVGGSLAYILDPVISWLERRIPWMSSRPELKRVILILLIFVIAVLVVIAALIAIIPPVIDEIGHFIETLPNLIESARVTVQSIDAQLQARLPEEIVVVIHDVTQDLGKAIVGAAKGFAARTYGVISETMSLLLGLAMVPLILFYILKDKGKIIEGMLNTLSPEPRKHTRNVLSVLNGVFSSYIRGQLILGLVVGLVVFLGLWFMDVPFAPVLGLVAGITELVPVIGPWLGAIPGILVVLATAPEKFIWVALLYLGVQFLENSLLVPRIQSESLNLHPVFVLAALIVGSEVAGLWGVILGPPLAAAGRGVLLYFLGVWNSDDATETPVAEEQETSQHVENPQDTEPATDLSEN</sequence>
<dbReference type="GO" id="GO:0055085">
    <property type="term" value="P:transmembrane transport"/>
    <property type="evidence" value="ECO:0007669"/>
    <property type="project" value="TreeGrafter"/>
</dbReference>
<keyword evidence="5 7" id="KW-0472">Membrane</keyword>
<feature type="transmembrane region" description="Helical" evidence="7">
    <location>
        <begin position="32"/>
        <end position="52"/>
    </location>
</feature>
<name>A0AA35T0I7_GEOBA</name>
<keyword evidence="4 7" id="KW-1133">Transmembrane helix</keyword>
<gene>
    <name evidence="8" type="ORF">GBAR_LOCUS21590</name>
</gene>
<feature type="region of interest" description="Disordered" evidence="6">
    <location>
        <begin position="359"/>
        <end position="387"/>
    </location>
</feature>
<protein>
    <submittedName>
        <fullName evidence="8">Transport protein YueF</fullName>
    </submittedName>
</protein>
<organism evidence="8 9">
    <name type="scientific">Geodia barretti</name>
    <name type="common">Barrett's horny sponge</name>
    <dbReference type="NCBI Taxonomy" id="519541"/>
    <lineage>
        <taxon>Eukaryota</taxon>
        <taxon>Metazoa</taxon>
        <taxon>Porifera</taxon>
        <taxon>Demospongiae</taxon>
        <taxon>Heteroscleromorpha</taxon>
        <taxon>Tetractinellida</taxon>
        <taxon>Astrophorina</taxon>
        <taxon>Geodiidae</taxon>
        <taxon>Geodia</taxon>
    </lineage>
</organism>
<proteinExistence type="inferred from homology"/>
<dbReference type="InterPro" id="IPR002549">
    <property type="entry name" value="AI-2E-like"/>
</dbReference>
<evidence type="ECO:0000313" key="9">
    <source>
        <dbReference type="Proteomes" id="UP001174909"/>
    </source>
</evidence>
<feature type="transmembrane region" description="Helical" evidence="7">
    <location>
        <begin position="312"/>
        <end position="332"/>
    </location>
</feature>
<reference evidence="8" key="1">
    <citation type="submission" date="2023-03" db="EMBL/GenBank/DDBJ databases">
        <authorList>
            <person name="Steffen K."/>
            <person name="Cardenas P."/>
        </authorList>
    </citation>
    <scope>NUCLEOTIDE SEQUENCE</scope>
</reference>
<feature type="transmembrane region" description="Helical" evidence="7">
    <location>
        <begin position="222"/>
        <end position="239"/>
    </location>
</feature>
<feature type="transmembrane region" description="Helical" evidence="7">
    <location>
        <begin position="164"/>
        <end position="181"/>
    </location>
</feature>
<evidence type="ECO:0000256" key="5">
    <source>
        <dbReference type="ARBA" id="ARBA00023136"/>
    </source>
</evidence>
<evidence type="ECO:0000256" key="4">
    <source>
        <dbReference type="ARBA" id="ARBA00022989"/>
    </source>
</evidence>
<keyword evidence="9" id="KW-1185">Reference proteome</keyword>
<accession>A0AA35T0I7</accession>
<comment type="subcellular location">
    <subcellularLocation>
        <location evidence="1">Membrane</location>
        <topology evidence="1">Multi-pass membrane protein</topology>
    </subcellularLocation>
</comment>
<keyword evidence="3 7" id="KW-0812">Transmembrane</keyword>
<dbReference type="EMBL" id="CASHTH010003008">
    <property type="protein sequence ID" value="CAI8038737.1"/>
    <property type="molecule type" value="Genomic_DNA"/>
</dbReference>
<evidence type="ECO:0000256" key="7">
    <source>
        <dbReference type="SAM" id="Phobius"/>
    </source>
</evidence>
<feature type="transmembrane region" description="Helical" evidence="7">
    <location>
        <begin position="245"/>
        <end position="274"/>
    </location>
</feature>
<evidence type="ECO:0000256" key="6">
    <source>
        <dbReference type="SAM" id="MobiDB-lite"/>
    </source>
</evidence>
<feature type="transmembrane region" description="Helical" evidence="7">
    <location>
        <begin position="7"/>
        <end position="26"/>
    </location>
</feature>
<evidence type="ECO:0000256" key="3">
    <source>
        <dbReference type="ARBA" id="ARBA00022692"/>
    </source>
</evidence>
<dbReference type="Pfam" id="PF01594">
    <property type="entry name" value="AI-2E_transport"/>
    <property type="match status" value="1"/>
</dbReference>
<feature type="transmembrane region" description="Helical" evidence="7">
    <location>
        <begin position="281"/>
        <end position="300"/>
    </location>
</feature>
<feature type="transmembrane region" description="Helical" evidence="7">
    <location>
        <begin position="68"/>
        <end position="90"/>
    </location>
</feature>
<feature type="compositionally biased region" description="Polar residues" evidence="6">
    <location>
        <begin position="369"/>
        <end position="379"/>
    </location>
</feature>
<dbReference type="PANTHER" id="PTHR21716:SF62">
    <property type="entry name" value="TRANSPORT PROTEIN YDBI-RELATED"/>
    <property type="match status" value="1"/>
</dbReference>
<dbReference type="PANTHER" id="PTHR21716">
    <property type="entry name" value="TRANSMEMBRANE PROTEIN"/>
    <property type="match status" value="1"/>
</dbReference>